<dbReference type="PANTHER" id="PTHR19136">
    <property type="entry name" value="MOLYBDENUM COFACTOR GUANYLYLTRANSFERASE"/>
    <property type="match status" value="1"/>
</dbReference>
<keyword evidence="5 8" id="KW-0460">Magnesium</keyword>
<organism evidence="10 11">
    <name type="scientific">Motiliproteus coralliicola</name>
    <dbReference type="NCBI Taxonomy" id="2283196"/>
    <lineage>
        <taxon>Bacteria</taxon>
        <taxon>Pseudomonadati</taxon>
        <taxon>Pseudomonadota</taxon>
        <taxon>Gammaproteobacteria</taxon>
        <taxon>Oceanospirillales</taxon>
        <taxon>Oceanospirillaceae</taxon>
        <taxon>Motiliproteus</taxon>
    </lineage>
</organism>
<dbReference type="InterPro" id="IPR013482">
    <property type="entry name" value="Molybde_CF_guanTrfase"/>
</dbReference>
<evidence type="ECO:0000256" key="7">
    <source>
        <dbReference type="ARBA" id="ARBA00023150"/>
    </source>
</evidence>
<feature type="binding site" evidence="8">
    <location>
        <begin position="12"/>
        <end position="14"/>
    </location>
    <ligand>
        <name>GTP</name>
        <dbReference type="ChEBI" id="CHEBI:37565"/>
    </ligand>
</feature>
<comment type="similarity">
    <text evidence="8">Belongs to the MobA family.</text>
</comment>
<evidence type="ECO:0000259" key="9">
    <source>
        <dbReference type="Pfam" id="PF12804"/>
    </source>
</evidence>
<keyword evidence="6 8" id="KW-0342">GTP-binding</keyword>
<dbReference type="InterPro" id="IPR025877">
    <property type="entry name" value="MobA-like_NTP_Trfase"/>
</dbReference>
<dbReference type="SUPFAM" id="SSF53448">
    <property type="entry name" value="Nucleotide-diphospho-sugar transferases"/>
    <property type="match status" value="1"/>
</dbReference>
<dbReference type="GO" id="GO:0005525">
    <property type="term" value="F:GTP binding"/>
    <property type="evidence" value="ECO:0007669"/>
    <property type="project" value="UniProtKB-UniRule"/>
</dbReference>
<dbReference type="AlphaFoldDB" id="A0A369WUA8"/>
<comment type="domain">
    <text evidence="8">The N-terminal domain determines nucleotide recognition and specific binding, while the C-terminal domain determines the specific binding to the target protein.</text>
</comment>
<comment type="caution">
    <text evidence="8">Lacks conserved residue(s) required for the propagation of feature annotation.</text>
</comment>
<dbReference type="GO" id="GO:0046872">
    <property type="term" value="F:metal ion binding"/>
    <property type="evidence" value="ECO:0007669"/>
    <property type="project" value="UniProtKB-KW"/>
</dbReference>
<evidence type="ECO:0000256" key="3">
    <source>
        <dbReference type="ARBA" id="ARBA00022723"/>
    </source>
</evidence>
<comment type="cofactor">
    <cofactor evidence="8">
        <name>Mg(2+)</name>
        <dbReference type="ChEBI" id="CHEBI:18420"/>
    </cofactor>
</comment>
<feature type="binding site" evidence="8">
    <location>
        <position position="101"/>
    </location>
    <ligand>
        <name>GTP</name>
        <dbReference type="ChEBI" id="CHEBI:37565"/>
    </ligand>
</feature>
<dbReference type="Pfam" id="PF12804">
    <property type="entry name" value="NTP_transf_3"/>
    <property type="match status" value="1"/>
</dbReference>
<feature type="domain" description="MobA-like NTP transferase" evidence="9">
    <location>
        <begin position="9"/>
        <end position="162"/>
    </location>
</feature>
<dbReference type="PANTHER" id="PTHR19136:SF81">
    <property type="entry name" value="MOLYBDENUM COFACTOR GUANYLYLTRANSFERASE"/>
    <property type="match status" value="1"/>
</dbReference>
<dbReference type="NCBIfam" id="TIGR02665">
    <property type="entry name" value="molyb_mobA"/>
    <property type="match status" value="1"/>
</dbReference>
<keyword evidence="4 8" id="KW-0547">Nucleotide-binding</keyword>
<name>A0A369WUA8_9GAMM</name>
<keyword evidence="10" id="KW-0548">Nucleotidyltransferase</keyword>
<dbReference type="Gene3D" id="3.90.550.10">
    <property type="entry name" value="Spore Coat Polysaccharide Biosynthesis Protein SpsA, Chain A"/>
    <property type="match status" value="1"/>
</dbReference>
<evidence type="ECO:0000256" key="1">
    <source>
        <dbReference type="ARBA" id="ARBA00022490"/>
    </source>
</evidence>
<reference evidence="10 11" key="1">
    <citation type="submission" date="2018-07" db="EMBL/GenBank/DDBJ databases">
        <title>Motiliproteus coralliicola sp. nov., a bacterium isolated from Coral.</title>
        <authorList>
            <person name="Wang G."/>
        </authorList>
    </citation>
    <scope>NUCLEOTIDE SEQUENCE [LARGE SCALE GENOMIC DNA]</scope>
    <source>
        <strain evidence="10 11">C34</strain>
    </source>
</reference>
<evidence type="ECO:0000256" key="5">
    <source>
        <dbReference type="ARBA" id="ARBA00022842"/>
    </source>
</evidence>
<keyword evidence="11" id="KW-1185">Reference proteome</keyword>
<keyword evidence="2 8" id="KW-0808">Transferase</keyword>
<comment type="subcellular location">
    <subcellularLocation>
        <location evidence="8">Cytoplasm</location>
    </subcellularLocation>
</comment>
<feature type="binding site" evidence="8">
    <location>
        <position position="71"/>
    </location>
    <ligand>
        <name>GTP</name>
        <dbReference type="ChEBI" id="CHEBI:37565"/>
    </ligand>
</feature>
<dbReference type="CDD" id="cd02503">
    <property type="entry name" value="MobA"/>
    <property type="match status" value="1"/>
</dbReference>
<keyword evidence="1 8" id="KW-0963">Cytoplasm</keyword>
<protein>
    <recommendedName>
        <fullName evidence="8">Molybdenum cofactor guanylyltransferase</fullName>
        <shortName evidence="8">MoCo guanylyltransferase</shortName>
        <ecNumber evidence="8">2.7.7.77</ecNumber>
    </recommendedName>
    <alternativeName>
        <fullName evidence="8">GTP:molybdopterin guanylyltransferase</fullName>
    </alternativeName>
    <alternativeName>
        <fullName evidence="8">Mo-MPT guanylyltransferase</fullName>
    </alternativeName>
    <alternativeName>
        <fullName evidence="8">Molybdopterin guanylyltransferase</fullName>
    </alternativeName>
    <alternativeName>
        <fullName evidence="8">Molybdopterin-guanine dinucleotide synthase</fullName>
        <shortName evidence="8">MGD synthase</shortName>
    </alternativeName>
</protein>
<gene>
    <name evidence="8" type="primary">mobA</name>
    <name evidence="10" type="ORF">DV711_00535</name>
</gene>
<comment type="catalytic activity">
    <reaction evidence="8">
        <text>Mo-molybdopterin + GTP + H(+) = Mo-molybdopterin guanine dinucleotide + diphosphate</text>
        <dbReference type="Rhea" id="RHEA:34243"/>
        <dbReference type="ChEBI" id="CHEBI:15378"/>
        <dbReference type="ChEBI" id="CHEBI:33019"/>
        <dbReference type="ChEBI" id="CHEBI:37565"/>
        <dbReference type="ChEBI" id="CHEBI:71302"/>
        <dbReference type="ChEBI" id="CHEBI:71310"/>
        <dbReference type="EC" id="2.7.7.77"/>
    </reaction>
</comment>
<accession>A0A369WUA8</accession>
<comment type="subunit">
    <text evidence="8">Monomer.</text>
</comment>
<dbReference type="GO" id="GO:0005737">
    <property type="term" value="C:cytoplasm"/>
    <property type="evidence" value="ECO:0007669"/>
    <property type="project" value="UniProtKB-SubCell"/>
</dbReference>
<evidence type="ECO:0000313" key="11">
    <source>
        <dbReference type="Proteomes" id="UP000253769"/>
    </source>
</evidence>
<evidence type="ECO:0000256" key="4">
    <source>
        <dbReference type="ARBA" id="ARBA00022741"/>
    </source>
</evidence>
<feature type="binding site" evidence="8">
    <location>
        <position position="25"/>
    </location>
    <ligand>
        <name>GTP</name>
        <dbReference type="ChEBI" id="CHEBI:37565"/>
    </ligand>
</feature>
<dbReference type="GO" id="GO:0061603">
    <property type="term" value="F:molybdenum cofactor guanylyltransferase activity"/>
    <property type="evidence" value="ECO:0007669"/>
    <property type="project" value="UniProtKB-EC"/>
</dbReference>
<evidence type="ECO:0000256" key="8">
    <source>
        <dbReference type="HAMAP-Rule" id="MF_00316"/>
    </source>
</evidence>
<dbReference type="HAMAP" id="MF_00316">
    <property type="entry name" value="MobA"/>
    <property type="match status" value="1"/>
</dbReference>
<evidence type="ECO:0000256" key="6">
    <source>
        <dbReference type="ARBA" id="ARBA00023134"/>
    </source>
</evidence>
<dbReference type="InterPro" id="IPR029044">
    <property type="entry name" value="Nucleotide-diphossugar_trans"/>
</dbReference>
<dbReference type="GO" id="GO:1902758">
    <property type="term" value="P:bis(molybdopterin guanine dinucleotide)molybdenum biosynthetic process"/>
    <property type="evidence" value="ECO:0007669"/>
    <property type="project" value="TreeGrafter"/>
</dbReference>
<dbReference type="OrthoDB" id="9788394at2"/>
<evidence type="ECO:0000256" key="2">
    <source>
        <dbReference type="ARBA" id="ARBA00022679"/>
    </source>
</evidence>
<dbReference type="Proteomes" id="UP000253769">
    <property type="component" value="Unassembled WGS sequence"/>
</dbReference>
<feature type="binding site" evidence="8">
    <location>
        <position position="101"/>
    </location>
    <ligand>
        <name>Mg(2+)</name>
        <dbReference type="ChEBI" id="CHEBI:18420"/>
    </ligand>
</feature>
<keyword evidence="3 8" id="KW-0479">Metal-binding</keyword>
<keyword evidence="7 8" id="KW-0501">Molybdenum cofactor biosynthesis</keyword>
<dbReference type="RefSeq" id="WP_114693708.1">
    <property type="nucleotide sequence ID" value="NZ_QQOH01000001.1"/>
</dbReference>
<proteinExistence type="inferred from homology"/>
<comment type="function">
    <text evidence="8">Transfers a GMP moiety from GTP to Mo-molybdopterin (Mo-MPT) cofactor (Moco or molybdenum cofactor) to form Mo-molybdopterin guanine dinucleotide (Mo-MGD) cofactor.</text>
</comment>
<sequence>MTKQLQLTALILAGGRGMRMGGVDKGLVALQHQRLVEHVLTRVRPQVDQIIISANRSLTQYQDYGYPVLQDQLEGFQGPLSGINEGLKHCTTDWLLVAPCDSPALPTDLASRLGQAIEQQQSRAAIAHDGRYLQPAFSLLHRELQPSLQAYLNAGGRKLGQWLHQQNPSIVDFSDQPDSFINLNSPEQLAQFQLQLKSPSE</sequence>
<evidence type="ECO:0000313" key="10">
    <source>
        <dbReference type="EMBL" id="RDE24126.1"/>
    </source>
</evidence>
<dbReference type="EMBL" id="QQOH01000001">
    <property type="protein sequence ID" value="RDE24126.1"/>
    <property type="molecule type" value="Genomic_DNA"/>
</dbReference>
<comment type="caution">
    <text evidence="10">The sequence shown here is derived from an EMBL/GenBank/DDBJ whole genome shotgun (WGS) entry which is preliminary data.</text>
</comment>
<dbReference type="EC" id="2.7.7.77" evidence="8"/>